<gene>
    <name evidence="2" type="ORF">C7H19_18920</name>
</gene>
<dbReference type="InterPro" id="IPR053021">
    <property type="entry name" value="Chloroplast_ADK"/>
</dbReference>
<reference evidence="2 3" key="2">
    <citation type="submission" date="2018-03" db="EMBL/GenBank/DDBJ databases">
        <authorList>
            <person name="Keele B.F."/>
        </authorList>
    </citation>
    <scope>NUCLEOTIDE SEQUENCE [LARGE SCALE GENOMIC DNA]</scope>
    <source>
        <strain evidence="2 3">CCALA 016</strain>
    </source>
</reference>
<comment type="caution">
    <text evidence="2">The sequence shown here is derived from an EMBL/GenBank/DDBJ whole genome shotgun (WGS) entry which is preliminary data.</text>
</comment>
<dbReference type="AlphaFoldDB" id="A0A2T1LTQ9"/>
<dbReference type="InterPro" id="IPR018962">
    <property type="entry name" value="DUF1995"/>
</dbReference>
<dbReference type="Proteomes" id="UP000239001">
    <property type="component" value="Unassembled WGS sequence"/>
</dbReference>
<dbReference type="Pfam" id="PF09353">
    <property type="entry name" value="DUF1995"/>
    <property type="match status" value="1"/>
</dbReference>
<proteinExistence type="predicted"/>
<sequence>MLQIPNTLEETVNQAKEATKIALEEGLRRIQIEFVIPEIALEAQALALEFASLFESYQSGLKVIFADTGAAALARRDWGETWFKVTDLGSRFTGIETKVSPDDQIFLVVCPSSTEVQAVEKLCNIADDRPVILLIPQLEDVSIVGIGFAARQLRERFLSSLTSAYYFRPLEGVIVLRSYPSLWQVWLEKDGEYELIAEESQKPAGDTLEIIVNRAIQKDENPSTETPKPRKTGLLGNMQRILKALNQ</sequence>
<feature type="domain" description="DUF1995" evidence="1">
    <location>
        <begin position="5"/>
        <end position="209"/>
    </location>
</feature>
<organism evidence="2 3">
    <name type="scientific">Aphanothece hegewaldii CCALA 016</name>
    <dbReference type="NCBI Taxonomy" id="2107694"/>
    <lineage>
        <taxon>Bacteria</taxon>
        <taxon>Bacillati</taxon>
        <taxon>Cyanobacteriota</taxon>
        <taxon>Cyanophyceae</taxon>
        <taxon>Oscillatoriophycideae</taxon>
        <taxon>Chroococcales</taxon>
        <taxon>Aphanothecaceae</taxon>
        <taxon>Aphanothece</taxon>
    </lineage>
</organism>
<protein>
    <submittedName>
        <fullName evidence="2">DUF1995 domain-containing protein</fullName>
    </submittedName>
</protein>
<evidence type="ECO:0000259" key="1">
    <source>
        <dbReference type="Pfam" id="PF09353"/>
    </source>
</evidence>
<keyword evidence="3" id="KW-1185">Reference proteome</keyword>
<dbReference type="PANTHER" id="PTHR35509">
    <property type="entry name" value="DOMAIN PROTEIN, PUTATIVE (DUF1995)-RELATED"/>
    <property type="match status" value="1"/>
</dbReference>
<evidence type="ECO:0000313" key="3">
    <source>
        <dbReference type="Proteomes" id="UP000239001"/>
    </source>
</evidence>
<dbReference type="OrthoDB" id="482920at2"/>
<dbReference type="EMBL" id="PXOH01000026">
    <property type="protein sequence ID" value="PSF34502.1"/>
    <property type="molecule type" value="Genomic_DNA"/>
</dbReference>
<dbReference type="RefSeq" id="WP_106458483.1">
    <property type="nucleotide sequence ID" value="NZ_PXOH01000026.1"/>
</dbReference>
<evidence type="ECO:0000313" key="2">
    <source>
        <dbReference type="EMBL" id="PSF34502.1"/>
    </source>
</evidence>
<accession>A0A2T1LTQ9</accession>
<dbReference type="PANTHER" id="PTHR35509:SF1">
    <property type="entry name" value="DOMAIN PROTEIN, PUTATIVE (DUF1995)-RELATED"/>
    <property type="match status" value="1"/>
</dbReference>
<reference evidence="2 3" key="1">
    <citation type="submission" date="2018-03" db="EMBL/GenBank/DDBJ databases">
        <title>The ancient ancestry and fast evolution of plastids.</title>
        <authorList>
            <person name="Moore K.R."/>
            <person name="Magnabosco C."/>
            <person name="Momper L."/>
            <person name="Gold D.A."/>
            <person name="Bosak T."/>
            <person name="Fournier G.P."/>
        </authorList>
    </citation>
    <scope>NUCLEOTIDE SEQUENCE [LARGE SCALE GENOMIC DNA]</scope>
    <source>
        <strain evidence="2 3">CCALA 016</strain>
    </source>
</reference>
<name>A0A2T1LTQ9_9CHRO</name>